<dbReference type="SUPFAM" id="SSF158560">
    <property type="entry name" value="BH3980-like"/>
    <property type="match status" value="1"/>
</dbReference>
<feature type="transmembrane region" description="Helical" evidence="1">
    <location>
        <begin position="152"/>
        <end position="171"/>
    </location>
</feature>
<dbReference type="RefSeq" id="WP_318101296.1">
    <property type="nucleotide sequence ID" value="NZ_CP137573.1"/>
</dbReference>
<reference evidence="2 3" key="1">
    <citation type="submission" date="2023-10" db="EMBL/GenBank/DDBJ databases">
        <title>The genome sequence of Streptomyces sp. HUAS YS2.</title>
        <authorList>
            <person name="Mo P."/>
        </authorList>
    </citation>
    <scope>NUCLEOTIDE SEQUENCE [LARGE SCALE GENOMIC DNA]</scope>
    <source>
        <strain evidence="2 3">HUAS YS2</strain>
    </source>
</reference>
<dbReference type="EMBL" id="CP137573">
    <property type="protein sequence ID" value="WOX20623.1"/>
    <property type="molecule type" value="Genomic_DNA"/>
</dbReference>
<proteinExistence type="predicted"/>
<keyword evidence="1" id="KW-0812">Transmembrane</keyword>
<keyword evidence="3" id="KW-1185">Reference proteome</keyword>
<dbReference type="Gene3D" id="1.10.1900.10">
    <property type="entry name" value="c-terminal domain of poly(a) binding protein"/>
    <property type="match status" value="1"/>
</dbReference>
<organism evidence="2 3">
    <name type="scientific">Streptomyces solicathayae</name>
    <dbReference type="NCBI Taxonomy" id="3081768"/>
    <lineage>
        <taxon>Bacteria</taxon>
        <taxon>Bacillati</taxon>
        <taxon>Actinomycetota</taxon>
        <taxon>Actinomycetes</taxon>
        <taxon>Kitasatosporales</taxon>
        <taxon>Streptomycetaceae</taxon>
        <taxon>Streptomyces</taxon>
    </lineage>
</organism>
<protein>
    <recommendedName>
        <fullName evidence="4">Integral membrane protein</fullName>
    </recommendedName>
</protein>
<name>A0ABZ0LP75_9ACTN</name>
<evidence type="ECO:0000256" key="1">
    <source>
        <dbReference type="SAM" id="Phobius"/>
    </source>
</evidence>
<keyword evidence="1" id="KW-1133">Transmembrane helix</keyword>
<dbReference type="Proteomes" id="UP001301731">
    <property type="component" value="Chromosome"/>
</dbReference>
<evidence type="ECO:0000313" key="3">
    <source>
        <dbReference type="Proteomes" id="UP001301731"/>
    </source>
</evidence>
<evidence type="ECO:0000313" key="2">
    <source>
        <dbReference type="EMBL" id="WOX20623.1"/>
    </source>
</evidence>
<gene>
    <name evidence="2" type="ORF">R2D22_04125</name>
</gene>
<keyword evidence="1" id="KW-0472">Membrane</keyword>
<feature type="transmembrane region" description="Helical" evidence="1">
    <location>
        <begin position="177"/>
        <end position="197"/>
    </location>
</feature>
<feature type="transmembrane region" description="Helical" evidence="1">
    <location>
        <begin position="93"/>
        <end position="114"/>
    </location>
</feature>
<sequence>MTDDGILSDRTDTTGDVGTDGRADHDRILAVCRSNWEYRGVDDASVREMIEELSAHLRDAEAAGRTARDVVGDDVPAFAAAWARGRAPLHRRALRLAAMALFAVGLLWLLRHLIRWTTELPVDAADLAFWGVIATVTVAWEMRRGSLGLGKSWLLAFAVGLPTALLTRFVAGEGTLFTLPLWAAPLLILPALPYIVADERARRAEAPAGA</sequence>
<evidence type="ECO:0008006" key="4">
    <source>
        <dbReference type="Google" id="ProtNLM"/>
    </source>
</evidence>
<feature type="transmembrane region" description="Helical" evidence="1">
    <location>
        <begin position="120"/>
        <end position="140"/>
    </location>
</feature>
<accession>A0ABZ0LP75</accession>